<dbReference type="PANTHER" id="PTHR34796:SF1">
    <property type="entry name" value="EXPRESSED PROTEIN"/>
    <property type="match status" value="1"/>
</dbReference>
<keyword evidence="2" id="KW-1185">Reference proteome</keyword>
<accession>A0ABQ1NNA2</accession>
<evidence type="ECO:0000313" key="2">
    <source>
        <dbReference type="Proteomes" id="UP000619534"/>
    </source>
</evidence>
<dbReference type="PANTHER" id="PTHR34796">
    <property type="entry name" value="EXPRESSED PROTEIN"/>
    <property type="match status" value="1"/>
</dbReference>
<dbReference type="EMBL" id="BMCJ01000002">
    <property type="protein sequence ID" value="GGC81372.1"/>
    <property type="molecule type" value="Genomic_DNA"/>
</dbReference>
<dbReference type="InterPro" id="IPR005500">
    <property type="entry name" value="DUF309"/>
</dbReference>
<gene>
    <name evidence="1" type="ORF">GCM10007216_09890</name>
</gene>
<evidence type="ECO:0008006" key="3">
    <source>
        <dbReference type="Google" id="ProtNLM"/>
    </source>
</evidence>
<name>A0ABQ1NNA2_9BACI</name>
<organism evidence="1 2">
    <name type="scientific">Thalassobacillus devorans</name>
    <dbReference type="NCBI Taxonomy" id="279813"/>
    <lineage>
        <taxon>Bacteria</taxon>
        <taxon>Bacillati</taxon>
        <taxon>Bacillota</taxon>
        <taxon>Bacilli</taxon>
        <taxon>Bacillales</taxon>
        <taxon>Bacillaceae</taxon>
        <taxon>Thalassobacillus</taxon>
    </lineage>
</organism>
<sequence>MCNLYPMSYYEFFISFNEGDYYTCHDLLEEIWLTDRQNLFIKGLLHLSVALYHYSYGNVKGARAMLLSSHTYLSNYEGVYWGIAVPEVVDYIDVCLTIISQLSAEEDCKDWDELPEFPRLYLNIRGEGEIF</sequence>
<protein>
    <recommendedName>
        <fullName evidence="3">DUF309 domain-containing protein</fullName>
    </recommendedName>
</protein>
<dbReference type="RefSeq" id="WP_062440826.1">
    <property type="nucleotide sequence ID" value="NZ_CTEA01000005.1"/>
</dbReference>
<evidence type="ECO:0000313" key="1">
    <source>
        <dbReference type="EMBL" id="GGC81372.1"/>
    </source>
</evidence>
<dbReference type="Pfam" id="PF03745">
    <property type="entry name" value="DUF309"/>
    <property type="match status" value="1"/>
</dbReference>
<dbReference type="SUPFAM" id="SSF140663">
    <property type="entry name" value="TTHA0068-like"/>
    <property type="match status" value="1"/>
</dbReference>
<dbReference type="Gene3D" id="1.10.3450.10">
    <property type="entry name" value="TTHA0068-like"/>
    <property type="match status" value="1"/>
</dbReference>
<comment type="caution">
    <text evidence="1">The sequence shown here is derived from an EMBL/GenBank/DDBJ whole genome shotgun (WGS) entry which is preliminary data.</text>
</comment>
<proteinExistence type="predicted"/>
<dbReference type="InterPro" id="IPR023203">
    <property type="entry name" value="TTHA0068_sf"/>
</dbReference>
<reference evidence="2" key="1">
    <citation type="journal article" date="2019" name="Int. J. Syst. Evol. Microbiol.">
        <title>The Global Catalogue of Microorganisms (GCM) 10K type strain sequencing project: providing services to taxonomists for standard genome sequencing and annotation.</title>
        <authorList>
            <consortium name="The Broad Institute Genomics Platform"/>
            <consortium name="The Broad Institute Genome Sequencing Center for Infectious Disease"/>
            <person name="Wu L."/>
            <person name="Ma J."/>
        </authorList>
    </citation>
    <scope>NUCLEOTIDE SEQUENCE [LARGE SCALE GENOMIC DNA]</scope>
    <source>
        <strain evidence="2">CCM 7282</strain>
    </source>
</reference>
<dbReference type="Proteomes" id="UP000619534">
    <property type="component" value="Unassembled WGS sequence"/>
</dbReference>